<dbReference type="PANTHER" id="PTHR10552:SF6">
    <property type="entry name" value="U2 SMALL NUCLEAR RIBONUCLEOPROTEIN A"/>
    <property type="match status" value="1"/>
</dbReference>
<evidence type="ECO:0000256" key="2">
    <source>
        <dbReference type="ARBA" id="ARBA00022614"/>
    </source>
</evidence>
<dbReference type="GO" id="GO:0005686">
    <property type="term" value="C:U2 snRNP"/>
    <property type="evidence" value="ECO:0007669"/>
    <property type="project" value="TreeGrafter"/>
</dbReference>
<keyword evidence="3" id="KW-0677">Repeat</keyword>
<dbReference type="InterPro" id="IPR032675">
    <property type="entry name" value="LRR_dom_sf"/>
</dbReference>
<dbReference type="SUPFAM" id="SSF52058">
    <property type="entry name" value="L domain-like"/>
    <property type="match status" value="1"/>
</dbReference>
<evidence type="ECO:0000256" key="5">
    <source>
        <dbReference type="ARBA" id="ARBA00024196"/>
    </source>
</evidence>
<dbReference type="Gene3D" id="3.80.10.10">
    <property type="entry name" value="Ribonuclease Inhibitor"/>
    <property type="match status" value="1"/>
</dbReference>
<dbReference type="AlphaFoldDB" id="A0A914DPK8"/>
<keyword evidence="2" id="KW-0433">Leucine-rich repeat</keyword>
<keyword evidence="7" id="KW-1185">Reference proteome</keyword>
<dbReference type="WBParaSite" id="ACRNAN_scaffold3204.g9994.t2">
    <property type="protein sequence ID" value="ACRNAN_scaffold3204.g9994.t2"/>
    <property type="gene ID" value="ACRNAN_scaffold3204.g9994"/>
</dbReference>
<evidence type="ECO:0000256" key="1">
    <source>
        <dbReference type="ARBA" id="ARBA00004123"/>
    </source>
</evidence>
<evidence type="ECO:0000256" key="4">
    <source>
        <dbReference type="ARBA" id="ARBA00023242"/>
    </source>
</evidence>
<reference evidence="8" key="1">
    <citation type="submission" date="2022-11" db="UniProtKB">
        <authorList>
            <consortium name="WormBaseParasite"/>
        </authorList>
    </citation>
    <scope>IDENTIFICATION</scope>
</reference>
<dbReference type="PROSITE" id="PS51450">
    <property type="entry name" value="LRR"/>
    <property type="match status" value="2"/>
</dbReference>
<evidence type="ECO:0000313" key="7">
    <source>
        <dbReference type="Proteomes" id="UP000887540"/>
    </source>
</evidence>
<sequence>MVRLSVELINDSYQFINAVKQRELSLRNVQIPAIENLGATRDQFDVVDLSDNNIRKLDNLPLLKRLESLILHNNRIQQIQKDIDEMLPNLKWMVLTNNNLTELGDIDPLAGCPKLEYLTLMGNPLTHKPNYRLYVIFKVKSLRVLDYRRIRDAERKAPRHELKSRLRNPCPKKTRKPRLLRLKLGLPKNNRRLRKLLKARKLWPKLSSCKACCLPASFQLTLPQETRQMA</sequence>
<dbReference type="Pfam" id="PF14580">
    <property type="entry name" value="LRR_9"/>
    <property type="match status" value="1"/>
</dbReference>
<dbReference type="GO" id="GO:0000398">
    <property type="term" value="P:mRNA splicing, via spliceosome"/>
    <property type="evidence" value="ECO:0007669"/>
    <property type="project" value="InterPro"/>
</dbReference>
<evidence type="ECO:0000313" key="8">
    <source>
        <dbReference type="WBParaSite" id="ACRNAN_scaffold3204.g9994.t2"/>
    </source>
</evidence>
<keyword evidence="4" id="KW-0539">Nucleus</keyword>
<evidence type="ECO:0000256" key="3">
    <source>
        <dbReference type="ARBA" id="ARBA00022737"/>
    </source>
</evidence>
<protein>
    <recommendedName>
        <fullName evidence="6">Probable U2 small nuclear ribonucleoprotein A'</fullName>
    </recommendedName>
</protein>
<proteinExistence type="inferred from homology"/>
<evidence type="ECO:0000256" key="6">
    <source>
        <dbReference type="ARBA" id="ARBA00069881"/>
    </source>
</evidence>
<dbReference type="FunFam" id="3.80.10.10:FF:000026">
    <property type="entry name" value="U2 small nuclear ribonucleoprotein A"/>
    <property type="match status" value="1"/>
</dbReference>
<comment type="subcellular location">
    <subcellularLocation>
        <location evidence="1">Nucleus</location>
    </subcellularLocation>
</comment>
<accession>A0A914DPK8</accession>
<comment type="similarity">
    <text evidence="5">Belongs to the U2 small nuclear ribonucleoprotein A family.</text>
</comment>
<dbReference type="GO" id="GO:0030620">
    <property type="term" value="F:U2 snRNA binding"/>
    <property type="evidence" value="ECO:0007669"/>
    <property type="project" value="InterPro"/>
</dbReference>
<dbReference type="Proteomes" id="UP000887540">
    <property type="component" value="Unplaced"/>
</dbReference>
<name>A0A914DPK8_9BILA</name>
<organism evidence="7 8">
    <name type="scientific">Acrobeloides nanus</name>
    <dbReference type="NCBI Taxonomy" id="290746"/>
    <lineage>
        <taxon>Eukaryota</taxon>
        <taxon>Metazoa</taxon>
        <taxon>Ecdysozoa</taxon>
        <taxon>Nematoda</taxon>
        <taxon>Chromadorea</taxon>
        <taxon>Rhabditida</taxon>
        <taxon>Tylenchina</taxon>
        <taxon>Cephalobomorpha</taxon>
        <taxon>Cephaloboidea</taxon>
        <taxon>Cephalobidae</taxon>
        <taxon>Acrobeloides</taxon>
    </lineage>
</organism>
<dbReference type="InterPro" id="IPR044640">
    <property type="entry name" value="RU2A"/>
</dbReference>
<dbReference type="PANTHER" id="PTHR10552">
    <property type="entry name" value="U2 SMALL NUCLEAR RIBONUCLEOPROTEIN A"/>
    <property type="match status" value="1"/>
</dbReference>
<dbReference type="InterPro" id="IPR001611">
    <property type="entry name" value="Leu-rich_rpt"/>
</dbReference>